<evidence type="ECO:0000256" key="6">
    <source>
        <dbReference type="PROSITE-ProRule" id="PRU00433"/>
    </source>
</evidence>
<dbReference type="PRINTS" id="PR00604">
    <property type="entry name" value="CYTCHRMECIAB"/>
</dbReference>
<evidence type="ECO:0000259" key="8">
    <source>
        <dbReference type="PROSITE" id="PS51007"/>
    </source>
</evidence>
<name>A0ABW0P101_9HYPH</name>
<evidence type="ECO:0000313" key="9">
    <source>
        <dbReference type="EMBL" id="MFC5505752.1"/>
    </source>
</evidence>
<keyword evidence="5 6" id="KW-0408">Iron</keyword>
<organism evidence="9 10">
    <name type="scientific">Bosea massiliensis</name>
    <dbReference type="NCBI Taxonomy" id="151419"/>
    <lineage>
        <taxon>Bacteria</taxon>
        <taxon>Pseudomonadati</taxon>
        <taxon>Pseudomonadota</taxon>
        <taxon>Alphaproteobacteria</taxon>
        <taxon>Hyphomicrobiales</taxon>
        <taxon>Boseaceae</taxon>
        <taxon>Bosea</taxon>
    </lineage>
</organism>
<evidence type="ECO:0000256" key="7">
    <source>
        <dbReference type="SAM" id="SignalP"/>
    </source>
</evidence>
<evidence type="ECO:0000313" key="10">
    <source>
        <dbReference type="Proteomes" id="UP001596060"/>
    </source>
</evidence>
<keyword evidence="3 6" id="KW-0479">Metal-binding</keyword>
<keyword evidence="7" id="KW-0732">Signal</keyword>
<dbReference type="EMBL" id="JBHSLU010000022">
    <property type="protein sequence ID" value="MFC5505752.1"/>
    <property type="molecule type" value="Genomic_DNA"/>
</dbReference>
<accession>A0ABW0P101</accession>
<feature type="domain" description="Cytochrome c" evidence="8">
    <location>
        <begin position="23"/>
        <end position="124"/>
    </location>
</feature>
<dbReference type="RefSeq" id="WP_066721560.1">
    <property type="nucleotide sequence ID" value="NZ_JBHSLU010000022.1"/>
</dbReference>
<evidence type="ECO:0000256" key="2">
    <source>
        <dbReference type="ARBA" id="ARBA00022617"/>
    </source>
</evidence>
<keyword evidence="4" id="KW-0249">Electron transport</keyword>
<dbReference type="PROSITE" id="PS51007">
    <property type="entry name" value="CYTC"/>
    <property type="match status" value="1"/>
</dbReference>
<dbReference type="InterPro" id="IPR009056">
    <property type="entry name" value="Cyt_c-like_dom"/>
</dbReference>
<evidence type="ECO:0000256" key="3">
    <source>
        <dbReference type="ARBA" id="ARBA00022723"/>
    </source>
</evidence>
<evidence type="ECO:0000256" key="4">
    <source>
        <dbReference type="ARBA" id="ARBA00022982"/>
    </source>
</evidence>
<sequence length="130" mass="14167">MRQLAYAAAAGFLSLLPATAQAQDVAAGEKVFLQCRTCHQVGETAKNAVGPVLNGLFDNRKAGTHPGYTYSAAYKSLDKVWNEDNFRVYIKDPRGVTPGTKMIYPGLKDDAQITNLIAYLKQFGPDGKKK</sequence>
<dbReference type="InterPro" id="IPR036909">
    <property type="entry name" value="Cyt_c-like_dom_sf"/>
</dbReference>
<proteinExistence type="predicted"/>
<evidence type="ECO:0000256" key="5">
    <source>
        <dbReference type="ARBA" id="ARBA00023004"/>
    </source>
</evidence>
<dbReference type="InterPro" id="IPR002327">
    <property type="entry name" value="Cyt_c_1A/1B"/>
</dbReference>
<dbReference type="Pfam" id="PF00034">
    <property type="entry name" value="Cytochrom_C"/>
    <property type="match status" value="1"/>
</dbReference>
<dbReference type="PANTHER" id="PTHR11961">
    <property type="entry name" value="CYTOCHROME C"/>
    <property type="match status" value="1"/>
</dbReference>
<feature type="chain" id="PRO_5047028998" evidence="7">
    <location>
        <begin position="23"/>
        <end position="130"/>
    </location>
</feature>
<dbReference type="SUPFAM" id="SSF46626">
    <property type="entry name" value="Cytochrome c"/>
    <property type="match status" value="1"/>
</dbReference>
<keyword evidence="2 6" id="KW-0349">Heme</keyword>
<evidence type="ECO:0000256" key="1">
    <source>
        <dbReference type="ARBA" id="ARBA00022448"/>
    </source>
</evidence>
<feature type="signal peptide" evidence="7">
    <location>
        <begin position="1"/>
        <end position="22"/>
    </location>
</feature>
<dbReference type="Gene3D" id="1.10.760.10">
    <property type="entry name" value="Cytochrome c-like domain"/>
    <property type="match status" value="1"/>
</dbReference>
<comment type="caution">
    <text evidence="9">The sequence shown here is derived from an EMBL/GenBank/DDBJ whole genome shotgun (WGS) entry which is preliminary data.</text>
</comment>
<dbReference type="Proteomes" id="UP001596060">
    <property type="component" value="Unassembled WGS sequence"/>
</dbReference>
<gene>
    <name evidence="9" type="ORF">ACFPN9_10820</name>
</gene>
<keyword evidence="10" id="KW-1185">Reference proteome</keyword>
<keyword evidence="1" id="KW-0813">Transport</keyword>
<reference evidence="10" key="1">
    <citation type="journal article" date="2019" name="Int. J. Syst. Evol. Microbiol.">
        <title>The Global Catalogue of Microorganisms (GCM) 10K type strain sequencing project: providing services to taxonomists for standard genome sequencing and annotation.</title>
        <authorList>
            <consortium name="The Broad Institute Genomics Platform"/>
            <consortium name="The Broad Institute Genome Sequencing Center for Infectious Disease"/>
            <person name="Wu L."/>
            <person name="Ma J."/>
        </authorList>
    </citation>
    <scope>NUCLEOTIDE SEQUENCE [LARGE SCALE GENOMIC DNA]</scope>
    <source>
        <strain evidence="10">CCUG 43117</strain>
    </source>
</reference>
<protein>
    <submittedName>
        <fullName evidence="9">C-type cytochrome</fullName>
    </submittedName>
</protein>